<name>A0AAV8SMX1_9ROSI</name>
<keyword evidence="2" id="KW-1185">Reference proteome</keyword>
<sequence length="76" mass="8424">MIGYVAIVKPMGLELSWVRVHLPTSISRSSNCYLATNCVPPNLQCWPFSLEMFAETLATGHGSHQSSSKLILWTTD</sequence>
<accession>A0AAV8SMX1</accession>
<reference evidence="1 2" key="1">
    <citation type="submission" date="2021-09" db="EMBL/GenBank/DDBJ databases">
        <title>Genomic insights and catalytic innovation underlie evolution of tropane alkaloids biosynthesis.</title>
        <authorList>
            <person name="Wang Y.-J."/>
            <person name="Tian T."/>
            <person name="Huang J.-P."/>
            <person name="Huang S.-X."/>
        </authorList>
    </citation>
    <scope>NUCLEOTIDE SEQUENCE [LARGE SCALE GENOMIC DNA]</scope>
    <source>
        <strain evidence="1">KIB-2018</strain>
        <tissue evidence="1">Leaf</tissue>
    </source>
</reference>
<comment type="caution">
    <text evidence="1">The sequence shown here is derived from an EMBL/GenBank/DDBJ whole genome shotgun (WGS) entry which is preliminary data.</text>
</comment>
<evidence type="ECO:0000313" key="1">
    <source>
        <dbReference type="EMBL" id="KAJ8753346.1"/>
    </source>
</evidence>
<evidence type="ECO:0000313" key="2">
    <source>
        <dbReference type="Proteomes" id="UP001159364"/>
    </source>
</evidence>
<dbReference type="Proteomes" id="UP001159364">
    <property type="component" value="Linkage Group LG10"/>
</dbReference>
<dbReference type="EMBL" id="JAIWQS010000010">
    <property type="protein sequence ID" value="KAJ8753346.1"/>
    <property type="molecule type" value="Genomic_DNA"/>
</dbReference>
<dbReference type="AlphaFoldDB" id="A0AAV8SMX1"/>
<organism evidence="1 2">
    <name type="scientific">Erythroxylum novogranatense</name>
    <dbReference type="NCBI Taxonomy" id="1862640"/>
    <lineage>
        <taxon>Eukaryota</taxon>
        <taxon>Viridiplantae</taxon>
        <taxon>Streptophyta</taxon>
        <taxon>Embryophyta</taxon>
        <taxon>Tracheophyta</taxon>
        <taxon>Spermatophyta</taxon>
        <taxon>Magnoliopsida</taxon>
        <taxon>eudicotyledons</taxon>
        <taxon>Gunneridae</taxon>
        <taxon>Pentapetalae</taxon>
        <taxon>rosids</taxon>
        <taxon>fabids</taxon>
        <taxon>Malpighiales</taxon>
        <taxon>Erythroxylaceae</taxon>
        <taxon>Erythroxylum</taxon>
    </lineage>
</organism>
<proteinExistence type="predicted"/>
<protein>
    <submittedName>
        <fullName evidence="1">Uncharacterized protein</fullName>
    </submittedName>
</protein>
<gene>
    <name evidence="1" type="ORF">K2173_019745</name>
</gene>